<evidence type="ECO:0000313" key="3">
    <source>
        <dbReference type="EMBL" id="KAK3352641.1"/>
    </source>
</evidence>
<dbReference type="Proteomes" id="UP001275084">
    <property type="component" value="Unassembled WGS sequence"/>
</dbReference>
<dbReference type="Pfam" id="PF25324">
    <property type="entry name" value="DUF7881"/>
    <property type="match status" value="1"/>
</dbReference>
<protein>
    <recommendedName>
        <fullName evidence="5">HNH nuclease domain-containing protein</fullName>
    </recommendedName>
</protein>
<comment type="caution">
    <text evidence="3">The sequence shown here is derived from an EMBL/GenBank/DDBJ whole genome shotgun (WGS) entry which is preliminary data.</text>
</comment>
<evidence type="ECO:0000313" key="4">
    <source>
        <dbReference type="Proteomes" id="UP001275084"/>
    </source>
</evidence>
<name>A0AAJ0MDN4_9PEZI</name>
<organism evidence="3 4">
    <name type="scientific">Lasiosphaeria hispida</name>
    <dbReference type="NCBI Taxonomy" id="260671"/>
    <lineage>
        <taxon>Eukaryota</taxon>
        <taxon>Fungi</taxon>
        <taxon>Dikarya</taxon>
        <taxon>Ascomycota</taxon>
        <taxon>Pezizomycotina</taxon>
        <taxon>Sordariomycetes</taxon>
        <taxon>Sordariomycetidae</taxon>
        <taxon>Sordariales</taxon>
        <taxon>Lasiosphaeriaceae</taxon>
        <taxon>Lasiosphaeria</taxon>
    </lineage>
</organism>
<keyword evidence="4" id="KW-1185">Reference proteome</keyword>
<accession>A0AAJ0MDN4</accession>
<feature type="domain" description="DUF7881" evidence="2">
    <location>
        <begin position="11"/>
        <end position="85"/>
    </location>
</feature>
<evidence type="ECO:0008006" key="5">
    <source>
        <dbReference type="Google" id="ProtNLM"/>
    </source>
</evidence>
<reference evidence="3" key="2">
    <citation type="submission" date="2023-06" db="EMBL/GenBank/DDBJ databases">
        <authorList>
            <consortium name="Lawrence Berkeley National Laboratory"/>
            <person name="Haridas S."/>
            <person name="Hensen N."/>
            <person name="Bonometti L."/>
            <person name="Westerberg I."/>
            <person name="Brannstrom I.O."/>
            <person name="Guillou S."/>
            <person name="Cros-Aarteil S."/>
            <person name="Calhoun S."/>
            <person name="Kuo A."/>
            <person name="Mondo S."/>
            <person name="Pangilinan J."/>
            <person name="Riley R."/>
            <person name="Labutti K."/>
            <person name="Andreopoulos B."/>
            <person name="Lipzen A."/>
            <person name="Chen C."/>
            <person name="Yanf M."/>
            <person name="Daum C."/>
            <person name="Ng V."/>
            <person name="Clum A."/>
            <person name="Steindorff A."/>
            <person name="Ohm R."/>
            <person name="Martin F."/>
            <person name="Silar P."/>
            <person name="Natvig D."/>
            <person name="Lalanne C."/>
            <person name="Gautier V."/>
            <person name="Ament-Velasquez S.L."/>
            <person name="Kruys A."/>
            <person name="Hutchinson M.I."/>
            <person name="Powell A.J."/>
            <person name="Barry K."/>
            <person name="Miller A.N."/>
            <person name="Grigoriev I.V."/>
            <person name="Debuchy R."/>
            <person name="Gladieux P."/>
            <person name="Thoren M.H."/>
            <person name="Johannesson H."/>
        </authorList>
    </citation>
    <scope>NUCLEOTIDE SEQUENCE</scope>
    <source>
        <strain evidence="3">CBS 955.72</strain>
    </source>
</reference>
<dbReference type="AlphaFoldDB" id="A0AAJ0MDN4"/>
<sequence length="251" mass="28224">MSGEGRRALARDVFIYDLQDFDTLLGGLVLSAGVTNANFYTMVDIIINVSPPGHFILQDDNGETVAKDTQPLLPGRYFVVADGTVEVVFVRAMSFQTGTRADSFKDQVRERDGRCVVTKEENLGRVFGLWTGFKAAHVFPLAYKHQWNGLLLRNDIHELFDYYHFSINPDDNYKIVSFQPDSKGIAGTFLDARLLDDPRCSDIMGDIRGGPKAAERMEFELFGRLAHHMDIYSEEKQDEEDEQGGNVSDKG</sequence>
<dbReference type="EMBL" id="JAUIQD010000004">
    <property type="protein sequence ID" value="KAK3352641.1"/>
    <property type="molecule type" value="Genomic_DNA"/>
</dbReference>
<feature type="domain" description="HNH nuclease" evidence="1">
    <location>
        <begin position="115"/>
        <end position="168"/>
    </location>
</feature>
<evidence type="ECO:0000259" key="2">
    <source>
        <dbReference type="Pfam" id="PF25324"/>
    </source>
</evidence>
<dbReference type="InterPro" id="IPR057203">
    <property type="entry name" value="DUF7881"/>
</dbReference>
<dbReference type="Pfam" id="PF13391">
    <property type="entry name" value="HNH_2"/>
    <property type="match status" value="1"/>
</dbReference>
<proteinExistence type="predicted"/>
<reference evidence="3" key="1">
    <citation type="journal article" date="2023" name="Mol. Phylogenet. Evol.">
        <title>Genome-scale phylogeny and comparative genomics of the fungal order Sordariales.</title>
        <authorList>
            <person name="Hensen N."/>
            <person name="Bonometti L."/>
            <person name="Westerberg I."/>
            <person name="Brannstrom I.O."/>
            <person name="Guillou S."/>
            <person name="Cros-Aarteil S."/>
            <person name="Calhoun S."/>
            <person name="Haridas S."/>
            <person name="Kuo A."/>
            <person name="Mondo S."/>
            <person name="Pangilinan J."/>
            <person name="Riley R."/>
            <person name="LaButti K."/>
            <person name="Andreopoulos B."/>
            <person name="Lipzen A."/>
            <person name="Chen C."/>
            <person name="Yan M."/>
            <person name="Daum C."/>
            <person name="Ng V."/>
            <person name="Clum A."/>
            <person name="Steindorff A."/>
            <person name="Ohm R.A."/>
            <person name="Martin F."/>
            <person name="Silar P."/>
            <person name="Natvig D.O."/>
            <person name="Lalanne C."/>
            <person name="Gautier V."/>
            <person name="Ament-Velasquez S.L."/>
            <person name="Kruys A."/>
            <person name="Hutchinson M.I."/>
            <person name="Powell A.J."/>
            <person name="Barry K."/>
            <person name="Miller A.N."/>
            <person name="Grigoriev I.V."/>
            <person name="Debuchy R."/>
            <person name="Gladieux P."/>
            <person name="Hiltunen Thoren M."/>
            <person name="Johannesson H."/>
        </authorList>
    </citation>
    <scope>NUCLEOTIDE SEQUENCE</scope>
    <source>
        <strain evidence="3">CBS 955.72</strain>
    </source>
</reference>
<dbReference type="InterPro" id="IPR003615">
    <property type="entry name" value="HNH_nuc"/>
</dbReference>
<gene>
    <name evidence="3" type="ORF">B0T25DRAFT_590485</name>
</gene>
<evidence type="ECO:0000259" key="1">
    <source>
        <dbReference type="Pfam" id="PF13391"/>
    </source>
</evidence>